<feature type="compositionally biased region" description="Basic and acidic residues" evidence="1">
    <location>
        <begin position="1"/>
        <end position="15"/>
    </location>
</feature>
<dbReference type="Proteomes" id="UP000267606">
    <property type="component" value="Unassembled WGS sequence"/>
</dbReference>
<reference evidence="4" key="1">
    <citation type="submission" date="2016-06" db="UniProtKB">
        <authorList>
            <consortium name="WormBaseParasite"/>
        </authorList>
    </citation>
    <scope>IDENTIFICATION</scope>
</reference>
<sequence length="82" mass="9075">MIEEAGRGKEEEERGFSPLPFSSSHTLSFPPTSRRMIDSSSDHFNSSFSSSLPPLPPPPPPPLPFPPKIDVYFDNMIFGKLA</sequence>
<reference evidence="2 3" key="2">
    <citation type="submission" date="2018-11" db="EMBL/GenBank/DDBJ databases">
        <authorList>
            <consortium name="Pathogen Informatics"/>
        </authorList>
    </citation>
    <scope>NUCLEOTIDE SEQUENCE [LARGE SCALE GENOMIC DNA]</scope>
</reference>
<dbReference type="AlphaFoldDB" id="A0A183I7Q0"/>
<feature type="compositionally biased region" description="Pro residues" evidence="1">
    <location>
        <begin position="53"/>
        <end position="63"/>
    </location>
</feature>
<evidence type="ECO:0000313" key="3">
    <source>
        <dbReference type="Proteomes" id="UP000267606"/>
    </source>
</evidence>
<protein>
    <submittedName>
        <fullName evidence="2 4">Uncharacterized protein</fullName>
    </submittedName>
</protein>
<evidence type="ECO:0000256" key="1">
    <source>
        <dbReference type="SAM" id="MobiDB-lite"/>
    </source>
</evidence>
<gene>
    <name evidence="2" type="ORF">OFLC_LOCUS15762</name>
</gene>
<proteinExistence type="predicted"/>
<dbReference type="EMBL" id="UZAJ01042814">
    <property type="protein sequence ID" value="VDP23716.1"/>
    <property type="molecule type" value="Genomic_DNA"/>
</dbReference>
<accession>A0A183I7Q0</accession>
<evidence type="ECO:0000313" key="2">
    <source>
        <dbReference type="EMBL" id="VDP23716.1"/>
    </source>
</evidence>
<feature type="compositionally biased region" description="Polar residues" evidence="1">
    <location>
        <begin position="20"/>
        <end position="31"/>
    </location>
</feature>
<organism evidence="4">
    <name type="scientific">Onchocerca flexuosa</name>
    <dbReference type="NCBI Taxonomy" id="387005"/>
    <lineage>
        <taxon>Eukaryota</taxon>
        <taxon>Metazoa</taxon>
        <taxon>Ecdysozoa</taxon>
        <taxon>Nematoda</taxon>
        <taxon>Chromadorea</taxon>
        <taxon>Rhabditida</taxon>
        <taxon>Spirurina</taxon>
        <taxon>Spiruromorpha</taxon>
        <taxon>Filarioidea</taxon>
        <taxon>Onchocercidae</taxon>
        <taxon>Onchocerca</taxon>
    </lineage>
</organism>
<feature type="region of interest" description="Disordered" evidence="1">
    <location>
        <begin position="1"/>
        <end position="63"/>
    </location>
</feature>
<dbReference type="WBParaSite" id="OFLC_0001577501-mRNA-1">
    <property type="protein sequence ID" value="OFLC_0001577501-mRNA-1"/>
    <property type="gene ID" value="OFLC_0001577501"/>
</dbReference>
<name>A0A183I7Q0_9BILA</name>
<keyword evidence="3" id="KW-1185">Reference proteome</keyword>
<evidence type="ECO:0000313" key="4">
    <source>
        <dbReference type="WBParaSite" id="OFLC_0001577501-mRNA-1"/>
    </source>
</evidence>